<dbReference type="Proteomes" id="UP000326268">
    <property type="component" value="Unassembled WGS sequence"/>
</dbReference>
<dbReference type="EMBL" id="ML737683">
    <property type="protein sequence ID" value="KAE8363167.1"/>
    <property type="molecule type" value="Genomic_DNA"/>
</dbReference>
<evidence type="ECO:0000313" key="7">
    <source>
        <dbReference type="Proteomes" id="UP000326268"/>
    </source>
</evidence>
<reference evidence="6 7" key="1">
    <citation type="submission" date="2019-04" db="EMBL/GenBank/DDBJ databases">
        <title>Friends and foes A comparative genomics studyof 23 Aspergillus species from section Flavi.</title>
        <authorList>
            <consortium name="DOE Joint Genome Institute"/>
            <person name="Kjaerbolling I."/>
            <person name="Vesth T."/>
            <person name="Frisvad J.C."/>
            <person name="Nybo J.L."/>
            <person name="Theobald S."/>
            <person name="Kildgaard S."/>
            <person name="Isbrandt T."/>
            <person name="Kuo A."/>
            <person name="Sato A."/>
            <person name="Lyhne E.K."/>
            <person name="Kogle M.E."/>
            <person name="Wiebenga A."/>
            <person name="Kun R.S."/>
            <person name="Lubbers R.J."/>
            <person name="Makela M.R."/>
            <person name="Barry K."/>
            <person name="Chovatia M."/>
            <person name="Clum A."/>
            <person name="Daum C."/>
            <person name="Haridas S."/>
            <person name="He G."/>
            <person name="LaButti K."/>
            <person name="Lipzen A."/>
            <person name="Mondo S."/>
            <person name="Riley R."/>
            <person name="Salamov A."/>
            <person name="Simmons B.A."/>
            <person name="Magnuson J.K."/>
            <person name="Henrissat B."/>
            <person name="Mortensen U.H."/>
            <person name="Larsen T.O."/>
            <person name="Devries R.P."/>
            <person name="Grigoriev I.V."/>
            <person name="Machida M."/>
            <person name="Baker S.E."/>
            <person name="Andersen M.R."/>
        </authorList>
    </citation>
    <scope>NUCLEOTIDE SEQUENCE [LARGE SCALE GENOMIC DNA]</scope>
    <source>
        <strain evidence="6 7">CBS 763.97</strain>
    </source>
</reference>
<dbReference type="SUPFAM" id="SSF57701">
    <property type="entry name" value="Zn2/Cys6 DNA-binding domain"/>
    <property type="match status" value="1"/>
</dbReference>
<dbReference type="RefSeq" id="XP_031926248.1">
    <property type="nucleotide sequence ID" value="XM_032067396.1"/>
</dbReference>
<dbReference type="PROSITE" id="PS00463">
    <property type="entry name" value="ZN2_CY6_FUNGAL_1"/>
    <property type="match status" value="1"/>
</dbReference>
<evidence type="ECO:0000256" key="1">
    <source>
        <dbReference type="ARBA" id="ARBA00023015"/>
    </source>
</evidence>
<dbReference type="GeneID" id="43651842"/>
<dbReference type="Gene3D" id="4.10.240.10">
    <property type="entry name" value="Zn(2)-C6 fungal-type DNA-binding domain"/>
    <property type="match status" value="1"/>
</dbReference>
<keyword evidence="4" id="KW-0539">Nucleus</keyword>
<keyword evidence="2" id="KW-0238">DNA-binding</keyword>
<dbReference type="GO" id="GO:0003677">
    <property type="term" value="F:DNA binding"/>
    <property type="evidence" value="ECO:0007669"/>
    <property type="project" value="UniProtKB-KW"/>
</dbReference>
<gene>
    <name evidence="6" type="ORF">BDV27DRAFT_130353</name>
</gene>
<accession>A0A5N6ZZZ3</accession>
<evidence type="ECO:0000259" key="5">
    <source>
        <dbReference type="PROSITE" id="PS50048"/>
    </source>
</evidence>
<evidence type="ECO:0000256" key="2">
    <source>
        <dbReference type="ARBA" id="ARBA00023125"/>
    </source>
</evidence>
<name>A0A5N6ZZZ3_9EURO</name>
<organism evidence="6 7">
    <name type="scientific">Aspergillus caelatus</name>
    <dbReference type="NCBI Taxonomy" id="61420"/>
    <lineage>
        <taxon>Eukaryota</taxon>
        <taxon>Fungi</taxon>
        <taxon>Dikarya</taxon>
        <taxon>Ascomycota</taxon>
        <taxon>Pezizomycotina</taxon>
        <taxon>Eurotiomycetes</taxon>
        <taxon>Eurotiomycetidae</taxon>
        <taxon>Eurotiales</taxon>
        <taxon>Aspergillaceae</taxon>
        <taxon>Aspergillus</taxon>
        <taxon>Aspergillus subgen. Circumdati</taxon>
    </lineage>
</organism>
<evidence type="ECO:0000256" key="4">
    <source>
        <dbReference type="ARBA" id="ARBA00023242"/>
    </source>
</evidence>
<dbReference type="GO" id="GO:0000981">
    <property type="term" value="F:DNA-binding transcription factor activity, RNA polymerase II-specific"/>
    <property type="evidence" value="ECO:0007669"/>
    <property type="project" value="InterPro"/>
</dbReference>
<dbReference type="InterPro" id="IPR001138">
    <property type="entry name" value="Zn2Cys6_DnaBD"/>
</dbReference>
<dbReference type="GO" id="GO:0008270">
    <property type="term" value="F:zinc ion binding"/>
    <property type="evidence" value="ECO:0007669"/>
    <property type="project" value="InterPro"/>
</dbReference>
<keyword evidence="1" id="KW-0805">Transcription regulation</keyword>
<sequence>MSNNDTSLTFLEVNQTRSPGGEKLKRGYQSCDNCREKKKKCEPSSKQGSTCLRCEQELKVCSTTYQRKRRKLQTSTCGIQDLASCQGRILH</sequence>
<keyword evidence="7" id="KW-1185">Reference proteome</keyword>
<dbReference type="PROSITE" id="PS50048">
    <property type="entry name" value="ZN2_CY6_FUNGAL_2"/>
    <property type="match status" value="1"/>
</dbReference>
<feature type="domain" description="Zn(2)-C6 fungal-type" evidence="5">
    <location>
        <begin position="30"/>
        <end position="63"/>
    </location>
</feature>
<protein>
    <recommendedName>
        <fullName evidence="5">Zn(2)-C6 fungal-type domain-containing protein</fullName>
    </recommendedName>
</protein>
<evidence type="ECO:0000313" key="6">
    <source>
        <dbReference type="EMBL" id="KAE8363167.1"/>
    </source>
</evidence>
<dbReference type="AlphaFoldDB" id="A0A5N6ZZZ3"/>
<proteinExistence type="predicted"/>
<dbReference type="InterPro" id="IPR036864">
    <property type="entry name" value="Zn2-C6_fun-type_DNA-bd_sf"/>
</dbReference>
<keyword evidence="3" id="KW-0804">Transcription</keyword>
<evidence type="ECO:0000256" key="3">
    <source>
        <dbReference type="ARBA" id="ARBA00023163"/>
    </source>
</evidence>
<dbReference type="GO" id="GO:0009893">
    <property type="term" value="P:positive regulation of metabolic process"/>
    <property type="evidence" value="ECO:0007669"/>
    <property type="project" value="UniProtKB-ARBA"/>
</dbReference>